<dbReference type="AlphaFoldDB" id="A0A2U2XB18"/>
<evidence type="ECO:0008006" key="3">
    <source>
        <dbReference type="Google" id="ProtNLM"/>
    </source>
</evidence>
<protein>
    <recommendedName>
        <fullName evidence="3">DUF4270 domain-containing protein</fullName>
    </recommendedName>
</protein>
<sequence>MKINKSKFYNFKMWRKVVILFAAFFCLSLVFPSCKKKRNPVGSSALSSDDIMNSSVVDTFQLKTSTVEEDSIPSMDRPFNLLGSYNDEIYGKVNANFYTQLTLSGFSPDFGNLNQVAIDSVIMAFEYGGYYGDLTEQLFEVYEITDELTRDSTYLRSATSNVASQQLVPTANNEGLILPDPLNGAIVGSDTLTPQLRIPLDTIFGRNLLTLAQNATNDDDFLQNFKGLHFKVNNGFQSAGEGTVLYLATTRAASKLTVYYASNGEKGSYDFIVNGSAVDYNHVETDYAGTRVEQVINDPSFGQEEFYAQSFSSRAKIEMSGLDSLPKDIIIHQATLELPVDYYKGSNFYPSSEVFVTTDVSGDGNKTSIYSGTASVLYSSTKKSYVIDLRKYIQNVVQGIYPNTGLFVSPKNFNTTVERIIFNGPNTQNKKKPKLSVVYTML</sequence>
<dbReference type="EMBL" id="QFRJ01000009">
    <property type="protein sequence ID" value="PWH84950.1"/>
    <property type="molecule type" value="Genomic_DNA"/>
</dbReference>
<comment type="caution">
    <text evidence="1">The sequence shown here is derived from an EMBL/GenBank/DDBJ whole genome shotgun (WGS) entry which is preliminary data.</text>
</comment>
<evidence type="ECO:0000313" key="2">
    <source>
        <dbReference type="Proteomes" id="UP000245370"/>
    </source>
</evidence>
<reference evidence="1 2" key="2">
    <citation type="submission" date="2018-05" db="EMBL/GenBank/DDBJ databases">
        <authorList>
            <person name="Lanie J.A."/>
            <person name="Ng W.-L."/>
            <person name="Kazmierczak K.M."/>
            <person name="Andrzejewski T.M."/>
            <person name="Davidsen T.M."/>
            <person name="Wayne K.J."/>
            <person name="Tettelin H."/>
            <person name="Glass J.I."/>
            <person name="Rusch D."/>
            <person name="Podicherti R."/>
            <person name="Tsui H.-C.T."/>
            <person name="Winkler M.E."/>
        </authorList>
    </citation>
    <scope>NUCLEOTIDE SEQUENCE [LARGE SCALE GENOMIC DNA]</scope>
    <source>
        <strain evidence="1 2">C305</strain>
    </source>
</reference>
<proteinExistence type="predicted"/>
<keyword evidence="2" id="KW-1185">Reference proteome</keyword>
<dbReference type="Proteomes" id="UP000245370">
    <property type="component" value="Unassembled WGS sequence"/>
</dbReference>
<dbReference type="Pfam" id="PF14092">
    <property type="entry name" value="DUF4270"/>
    <property type="match status" value="1"/>
</dbReference>
<evidence type="ECO:0000313" key="1">
    <source>
        <dbReference type="EMBL" id="PWH84950.1"/>
    </source>
</evidence>
<reference evidence="1 2" key="1">
    <citation type="submission" date="2018-05" db="EMBL/GenBank/DDBJ databases">
        <title>Brumimicrobium oceani sp. nov., isolated from coastal sediment.</title>
        <authorList>
            <person name="Kou Y."/>
        </authorList>
    </citation>
    <scope>NUCLEOTIDE SEQUENCE [LARGE SCALE GENOMIC DNA]</scope>
    <source>
        <strain evidence="1 2">C305</strain>
    </source>
</reference>
<dbReference type="InterPro" id="IPR025366">
    <property type="entry name" value="DUF4270"/>
</dbReference>
<organism evidence="1 2">
    <name type="scientific">Brumimicrobium oceani</name>
    <dbReference type="NCBI Taxonomy" id="2100725"/>
    <lineage>
        <taxon>Bacteria</taxon>
        <taxon>Pseudomonadati</taxon>
        <taxon>Bacteroidota</taxon>
        <taxon>Flavobacteriia</taxon>
        <taxon>Flavobacteriales</taxon>
        <taxon>Crocinitomicaceae</taxon>
        <taxon>Brumimicrobium</taxon>
    </lineage>
</organism>
<name>A0A2U2XB18_9FLAO</name>
<accession>A0A2U2XB18</accession>
<gene>
    <name evidence="1" type="ORF">DIT68_11290</name>
</gene>